<dbReference type="Proteomes" id="UP000199558">
    <property type="component" value="Unassembled WGS sequence"/>
</dbReference>
<evidence type="ECO:0000256" key="2">
    <source>
        <dbReference type="ARBA" id="ARBA00001946"/>
    </source>
</evidence>
<evidence type="ECO:0000256" key="6">
    <source>
        <dbReference type="ARBA" id="ARBA00022842"/>
    </source>
</evidence>
<dbReference type="Pfam" id="PF00535">
    <property type="entry name" value="Glycos_transf_2"/>
    <property type="match status" value="1"/>
</dbReference>
<protein>
    <recommendedName>
        <fullName evidence="8">Glucosyl-3-phosphoglycerate synthase</fullName>
        <ecNumber evidence="7">2.4.1.266</ecNumber>
    </recommendedName>
</protein>
<dbReference type="SUPFAM" id="SSF53448">
    <property type="entry name" value="Nucleotide-diphospho-sugar transferases"/>
    <property type="match status" value="1"/>
</dbReference>
<evidence type="ECO:0000256" key="1">
    <source>
        <dbReference type="ARBA" id="ARBA00001936"/>
    </source>
</evidence>
<comment type="catalytic activity">
    <reaction evidence="10">
        <text>an NDP-alpha-D-glucose + (2R)-3-phosphoglycerate = (2R)-2-O-(alpha-D-glucopyranosyl)-3-phospho-glycerate + a ribonucleoside 5'-diphosphate + H(+)</text>
        <dbReference type="Rhea" id="RHEA:47244"/>
        <dbReference type="ChEBI" id="CHEBI:15378"/>
        <dbReference type="ChEBI" id="CHEBI:57930"/>
        <dbReference type="ChEBI" id="CHEBI:58272"/>
        <dbReference type="ChEBI" id="CHEBI:62600"/>
        <dbReference type="ChEBI" id="CHEBI:76533"/>
        <dbReference type="EC" id="2.4.1.266"/>
    </reaction>
    <physiologicalReaction direction="left-to-right" evidence="10">
        <dbReference type="Rhea" id="RHEA:47245"/>
    </physiologicalReaction>
</comment>
<dbReference type="EMBL" id="FLRH01000003">
    <property type="protein sequence ID" value="SBT67040.1"/>
    <property type="molecule type" value="Genomic_DNA"/>
</dbReference>
<dbReference type="InterPro" id="IPR050256">
    <property type="entry name" value="Glycosyltransferase_2"/>
</dbReference>
<dbReference type="InterPro" id="IPR029044">
    <property type="entry name" value="Nucleotide-diphossugar_trans"/>
</dbReference>
<evidence type="ECO:0000256" key="3">
    <source>
        <dbReference type="ARBA" id="ARBA00006739"/>
    </source>
</evidence>
<evidence type="ECO:0000256" key="9">
    <source>
        <dbReference type="ARBA" id="ARBA00048689"/>
    </source>
</evidence>
<organism evidence="12 13">
    <name type="scientific">Micromonospora sediminicola</name>
    <dbReference type="NCBI Taxonomy" id="946078"/>
    <lineage>
        <taxon>Bacteria</taxon>
        <taxon>Bacillati</taxon>
        <taxon>Actinomycetota</taxon>
        <taxon>Actinomycetes</taxon>
        <taxon>Micromonosporales</taxon>
        <taxon>Micromonosporaceae</taxon>
        <taxon>Micromonospora</taxon>
    </lineage>
</organism>
<evidence type="ECO:0000256" key="5">
    <source>
        <dbReference type="ARBA" id="ARBA00022679"/>
    </source>
</evidence>
<comment type="cofactor">
    <cofactor evidence="1">
        <name>Mn(2+)</name>
        <dbReference type="ChEBI" id="CHEBI:29035"/>
    </cofactor>
</comment>
<dbReference type="CDD" id="cd04179">
    <property type="entry name" value="DPM_DPG-synthase_like"/>
    <property type="match status" value="1"/>
</dbReference>
<evidence type="ECO:0000256" key="4">
    <source>
        <dbReference type="ARBA" id="ARBA00022676"/>
    </source>
</evidence>
<keyword evidence="13" id="KW-1185">Reference proteome</keyword>
<reference evidence="13" key="1">
    <citation type="submission" date="2016-06" db="EMBL/GenBank/DDBJ databases">
        <authorList>
            <person name="Varghese N."/>
            <person name="Submissions Spin"/>
        </authorList>
    </citation>
    <scope>NUCLEOTIDE SEQUENCE [LARGE SCALE GENOMIC DNA]</scope>
    <source>
        <strain evidence="13">DSM 45794</strain>
    </source>
</reference>
<evidence type="ECO:0000256" key="7">
    <source>
        <dbReference type="ARBA" id="ARBA00039022"/>
    </source>
</evidence>
<comment type="catalytic activity">
    <reaction evidence="9">
        <text>(2R)-3-phosphoglycerate + UDP-alpha-D-glucose = (2R)-2-O-(alpha-D-glucopyranosyl)-3-phospho-glycerate + UDP + H(+)</text>
        <dbReference type="Rhea" id="RHEA:31319"/>
        <dbReference type="ChEBI" id="CHEBI:15378"/>
        <dbReference type="ChEBI" id="CHEBI:58223"/>
        <dbReference type="ChEBI" id="CHEBI:58272"/>
        <dbReference type="ChEBI" id="CHEBI:58885"/>
        <dbReference type="ChEBI" id="CHEBI:62600"/>
        <dbReference type="EC" id="2.4.1.266"/>
    </reaction>
    <physiologicalReaction direction="left-to-right" evidence="9">
        <dbReference type="Rhea" id="RHEA:31320"/>
    </physiologicalReaction>
</comment>
<evidence type="ECO:0000313" key="13">
    <source>
        <dbReference type="Proteomes" id="UP000199558"/>
    </source>
</evidence>
<accession>A0A1A9BC20</accession>
<dbReference type="Gene3D" id="3.90.550.10">
    <property type="entry name" value="Spore Coat Polysaccharide Biosynthesis Protein SpsA, Chain A"/>
    <property type="match status" value="1"/>
</dbReference>
<proteinExistence type="inferred from homology"/>
<dbReference type="GO" id="GO:0016757">
    <property type="term" value="F:glycosyltransferase activity"/>
    <property type="evidence" value="ECO:0007669"/>
    <property type="project" value="UniProtKB-KW"/>
</dbReference>
<comment type="similarity">
    <text evidence="3">Belongs to the glycosyltransferase 2 family.</text>
</comment>
<name>A0A1A9BC20_9ACTN</name>
<sequence length="384" mass="42184">MVRNATFIRREPPGTHLVIELLGKIRLARMRYWEKQEFAIPPLMGVPVRDSDVTVSPVVEAWATYRTSTAGDWPARRLVRAKGNSRVSVVLPARNEEATVGAIVSTIREHLIDRVPLVDELIVVDSRSTDRTAQVARAAGAEVVSQDAMTRGLPRLTGKGDALWAGLAAAEGDIVAFVDADLREFRPHFVTGLLGPLLTDPSVDFVKGFYHRPLVGATSVEPDGGGRVTELMARPLLNLFWPELAGFVQPLAGEYAGRRDVLERVPFVTGYGVETAMLIDLLELVGLDALAQVDLGERKHRHQDTAALGRMSAQIMLTAWSRLQRRGWAAPGVAPTALLTQFRRGGSEALPNLDREIVVNDVSVEERPPLAQLRHRIPHRRVAA</sequence>
<evidence type="ECO:0000259" key="11">
    <source>
        <dbReference type="Pfam" id="PF00535"/>
    </source>
</evidence>
<evidence type="ECO:0000256" key="8">
    <source>
        <dbReference type="ARBA" id="ARBA00040894"/>
    </source>
</evidence>
<keyword evidence="4" id="KW-0328">Glycosyltransferase</keyword>
<dbReference type="InterPro" id="IPR001173">
    <property type="entry name" value="Glyco_trans_2-like"/>
</dbReference>
<dbReference type="NCBIfam" id="NF010496">
    <property type="entry name" value="PRK13915.1"/>
    <property type="match status" value="1"/>
</dbReference>
<keyword evidence="6" id="KW-0460">Magnesium</keyword>
<dbReference type="AlphaFoldDB" id="A0A1A9BC20"/>
<dbReference type="EC" id="2.4.1.266" evidence="7"/>
<gene>
    <name evidence="12" type="ORF">GA0070622_4092</name>
</gene>
<evidence type="ECO:0000256" key="10">
    <source>
        <dbReference type="ARBA" id="ARBA00048997"/>
    </source>
</evidence>
<keyword evidence="5" id="KW-0808">Transferase</keyword>
<feature type="domain" description="Glycosyltransferase 2-like" evidence="11">
    <location>
        <begin position="88"/>
        <end position="211"/>
    </location>
</feature>
<dbReference type="STRING" id="946078.GA0070622_4092"/>
<evidence type="ECO:0000313" key="12">
    <source>
        <dbReference type="EMBL" id="SBT67040.1"/>
    </source>
</evidence>
<dbReference type="PANTHER" id="PTHR48090">
    <property type="entry name" value="UNDECAPRENYL-PHOSPHATE 4-DEOXY-4-FORMAMIDO-L-ARABINOSE TRANSFERASE-RELATED"/>
    <property type="match status" value="1"/>
</dbReference>
<dbReference type="PANTHER" id="PTHR48090:SF10">
    <property type="entry name" value="GLUCOSYL-3-PHOSPHOGLYCERATE SYNTHASE"/>
    <property type="match status" value="1"/>
</dbReference>
<comment type="cofactor">
    <cofactor evidence="2">
        <name>Mg(2+)</name>
        <dbReference type="ChEBI" id="CHEBI:18420"/>
    </cofactor>
</comment>